<dbReference type="PANTHER" id="PTHR37538">
    <property type="entry name" value="BTB DOMAIN-CONTAINING PROTEIN"/>
    <property type="match status" value="1"/>
</dbReference>
<protein>
    <recommendedName>
        <fullName evidence="3">BTB domain-containing protein</fullName>
    </recommendedName>
</protein>
<evidence type="ECO:0000313" key="2">
    <source>
        <dbReference type="Proteomes" id="UP000253845"/>
    </source>
</evidence>
<dbReference type="AlphaFoldDB" id="A0A370BFB9"/>
<reference evidence="1 2" key="1">
    <citation type="submission" date="2018-07" db="EMBL/GenBank/DDBJ databases">
        <title>Section-level genome sequencing of Aspergillus section Nigri to investigate inter- and intra-species variation.</title>
        <authorList>
            <consortium name="DOE Joint Genome Institute"/>
            <person name="Vesth T.C."/>
            <person name="Nybo J.L."/>
            <person name="Theobald S."/>
            <person name="Frisvad J.C."/>
            <person name="Larsen T.O."/>
            <person name="Nielsen K.F."/>
            <person name="Hoof J.B."/>
            <person name="Brandl J."/>
            <person name="Salamov A."/>
            <person name="Riley R."/>
            <person name="Gladden J.M."/>
            <person name="Phatale P."/>
            <person name="Nielsen M.T."/>
            <person name="Lyhne E.K."/>
            <person name="Kogle M.E."/>
            <person name="Strasser K."/>
            <person name="McDonnell E."/>
            <person name="Barry K."/>
            <person name="Clum A."/>
            <person name="Chen C."/>
            <person name="Nolan M."/>
            <person name="Sandor L."/>
            <person name="Kuo A."/>
            <person name="Lipzen A."/>
            <person name="Hainaut M."/>
            <person name="Drula E."/>
            <person name="Tsang A."/>
            <person name="Magnuson J.K."/>
            <person name="Henrissat B."/>
            <person name="Wiebenga A."/>
            <person name="Simmons B.A."/>
            <person name="Makela M.R."/>
            <person name="De vries R.P."/>
            <person name="Grigoriev I.V."/>
            <person name="Mortensen U.H."/>
            <person name="Baker S.E."/>
            <person name="Andersen M.R."/>
        </authorList>
    </citation>
    <scope>NUCLEOTIDE SEQUENCE [LARGE SCALE GENOMIC DNA]</scope>
    <source>
        <strain evidence="1 2">ATCC 13496</strain>
    </source>
</reference>
<dbReference type="EMBL" id="KZ851981">
    <property type="protein sequence ID" value="RDH14117.1"/>
    <property type="molecule type" value="Genomic_DNA"/>
</dbReference>
<proteinExistence type="predicted"/>
<dbReference type="PANTHER" id="PTHR37538:SF1">
    <property type="entry name" value="BTB DOMAIN-CONTAINING PROTEIN"/>
    <property type="match status" value="1"/>
</dbReference>
<accession>A0A370BFB9</accession>
<gene>
    <name evidence="1" type="ORF">M747DRAFT_319812</name>
</gene>
<dbReference type="Proteomes" id="UP000253845">
    <property type="component" value="Unassembled WGS sequence"/>
</dbReference>
<dbReference type="VEuPathDB" id="FungiDB:M747DRAFT_319812"/>
<name>A0A370BFB9_ASPNG</name>
<evidence type="ECO:0008006" key="3">
    <source>
        <dbReference type="Google" id="ProtNLM"/>
    </source>
</evidence>
<evidence type="ECO:0000313" key="1">
    <source>
        <dbReference type="EMBL" id="RDH14117.1"/>
    </source>
</evidence>
<sequence>MAKKGNKHRKKNLVRVAKPVAEVVCETLECPAAENWETTPPCDETGDAEPIAETVYDAVACPAAENWETTPPCDETGGAEPVSETVGKHAVTAGYDSYNVSTPGIHEYDQPETRDIAGQILSLQDHWDKNDSRIARFPEVDDDIGHTFIHYLYTGDYQTLKPASTSNMPWRAIEYRRSVLAYSAGTRCGVDGLVHHGRKYMQIFDKDVSLFDMIDLGRECFPRIDEDRWYSEYLTNRIMTSFESEEGIFQQEEFY</sequence>
<organism evidence="1 2">
    <name type="scientific">Aspergillus niger ATCC 13496</name>
    <dbReference type="NCBI Taxonomy" id="1353008"/>
    <lineage>
        <taxon>Eukaryota</taxon>
        <taxon>Fungi</taxon>
        <taxon>Dikarya</taxon>
        <taxon>Ascomycota</taxon>
        <taxon>Pezizomycotina</taxon>
        <taxon>Eurotiomycetes</taxon>
        <taxon>Eurotiomycetidae</taxon>
        <taxon>Eurotiales</taxon>
        <taxon>Aspergillaceae</taxon>
        <taxon>Aspergillus</taxon>
        <taxon>Aspergillus subgen. Circumdati</taxon>
    </lineage>
</organism>